<dbReference type="EMBL" id="JATAAI010000027">
    <property type="protein sequence ID" value="KAK1736953.1"/>
    <property type="molecule type" value="Genomic_DNA"/>
</dbReference>
<dbReference type="Proteomes" id="UP001224775">
    <property type="component" value="Unassembled WGS sequence"/>
</dbReference>
<feature type="compositionally biased region" description="Low complexity" evidence="9">
    <location>
        <begin position="272"/>
        <end position="294"/>
    </location>
</feature>
<evidence type="ECO:0000259" key="10">
    <source>
        <dbReference type="Pfam" id="PF03828"/>
    </source>
</evidence>
<dbReference type="Gene3D" id="3.30.460.10">
    <property type="entry name" value="Beta Polymerase, domain 2"/>
    <property type="match status" value="1"/>
</dbReference>
<dbReference type="Pfam" id="PF22600">
    <property type="entry name" value="MTPAP-like_central"/>
    <property type="match status" value="1"/>
</dbReference>
<dbReference type="InterPro" id="IPR043519">
    <property type="entry name" value="NT_sf"/>
</dbReference>
<evidence type="ECO:0000256" key="6">
    <source>
        <dbReference type="ARBA" id="ARBA00022723"/>
    </source>
</evidence>
<feature type="region of interest" description="Disordered" evidence="9">
    <location>
        <begin position="1"/>
        <end position="74"/>
    </location>
</feature>
<keyword evidence="7" id="KW-0460">Magnesium</keyword>
<comment type="subcellular location">
    <subcellularLocation>
        <location evidence="3">Cytoplasm</location>
    </subcellularLocation>
</comment>
<name>A0AAD8Y0K5_9STRA</name>
<keyword evidence="6" id="KW-0479">Metal-binding</keyword>
<evidence type="ECO:0000256" key="8">
    <source>
        <dbReference type="SAM" id="Coils"/>
    </source>
</evidence>
<dbReference type="EC" id="2.7.7.52" evidence="12"/>
<keyword evidence="8" id="KW-0175">Coiled coil</keyword>
<dbReference type="PANTHER" id="PTHR12271">
    <property type="entry name" value="POLY A POLYMERASE CID PAP -RELATED"/>
    <property type="match status" value="1"/>
</dbReference>
<evidence type="ECO:0000256" key="2">
    <source>
        <dbReference type="ARBA" id="ARBA00001946"/>
    </source>
</evidence>
<feature type="compositionally biased region" description="Low complexity" evidence="9">
    <location>
        <begin position="195"/>
        <end position="219"/>
    </location>
</feature>
<dbReference type="InterPro" id="IPR002058">
    <property type="entry name" value="PAP_assoc"/>
</dbReference>
<dbReference type="GO" id="GO:0046872">
    <property type="term" value="F:metal ion binding"/>
    <property type="evidence" value="ECO:0007669"/>
    <property type="project" value="UniProtKB-KW"/>
</dbReference>
<feature type="compositionally biased region" description="Basic residues" evidence="9">
    <location>
        <begin position="10"/>
        <end position="28"/>
    </location>
</feature>
<keyword evidence="4" id="KW-0963">Cytoplasm</keyword>
<feature type="compositionally biased region" description="Basic and acidic residues" evidence="9">
    <location>
        <begin position="561"/>
        <end position="574"/>
    </location>
</feature>
<dbReference type="CDD" id="cd05402">
    <property type="entry name" value="NT_PAP_TUTase"/>
    <property type="match status" value="1"/>
</dbReference>
<keyword evidence="12" id="KW-0548">Nucleotidyltransferase</keyword>
<organism evidence="12 13">
    <name type="scientific">Skeletonema marinoi</name>
    <dbReference type="NCBI Taxonomy" id="267567"/>
    <lineage>
        <taxon>Eukaryota</taxon>
        <taxon>Sar</taxon>
        <taxon>Stramenopiles</taxon>
        <taxon>Ochrophyta</taxon>
        <taxon>Bacillariophyta</taxon>
        <taxon>Coscinodiscophyceae</taxon>
        <taxon>Thalassiosirophycidae</taxon>
        <taxon>Thalassiosirales</taxon>
        <taxon>Skeletonemataceae</taxon>
        <taxon>Skeletonema</taxon>
        <taxon>Skeletonema marinoi-dohrnii complex</taxon>
    </lineage>
</organism>
<dbReference type="InterPro" id="IPR054708">
    <property type="entry name" value="MTPAP-like_central"/>
</dbReference>
<evidence type="ECO:0000259" key="11">
    <source>
        <dbReference type="Pfam" id="PF22600"/>
    </source>
</evidence>
<evidence type="ECO:0000256" key="5">
    <source>
        <dbReference type="ARBA" id="ARBA00022679"/>
    </source>
</evidence>
<evidence type="ECO:0000256" key="3">
    <source>
        <dbReference type="ARBA" id="ARBA00004496"/>
    </source>
</evidence>
<gene>
    <name evidence="12" type="ORF">QTG54_012398</name>
</gene>
<protein>
    <submittedName>
        <fullName evidence="12">Terminal uridilyltransferase</fullName>
        <ecNumber evidence="12">2.7.7.52</ecNumber>
    </submittedName>
</protein>
<dbReference type="AlphaFoldDB" id="A0AAD8Y0K5"/>
<dbReference type="Pfam" id="PF03828">
    <property type="entry name" value="PAP_assoc"/>
    <property type="match status" value="1"/>
</dbReference>
<evidence type="ECO:0000256" key="9">
    <source>
        <dbReference type="SAM" id="MobiDB-lite"/>
    </source>
</evidence>
<feature type="region of interest" description="Disordered" evidence="9">
    <location>
        <begin position="155"/>
        <end position="346"/>
    </location>
</feature>
<dbReference type="GO" id="GO:0031123">
    <property type="term" value="P:RNA 3'-end processing"/>
    <property type="evidence" value="ECO:0007669"/>
    <property type="project" value="TreeGrafter"/>
</dbReference>
<comment type="cofactor">
    <cofactor evidence="2">
        <name>Mg(2+)</name>
        <dbReference type="ChEBI" id="CHEBI:18420"/>
    </cofactor>
</comment>
<keyword evidence="5 12" id="KW-0808">Transferase</keyword>
<dbReference type="GO" id="GO:0005737">
    <property type="term" value="C:cytoplasm"/>
    <property type="evidence" value="ECO:0007669"/>
    <property type="project" value="UniProtKB-SubCell"/>
</dbReference>
<sequence length="1062" mass="117539">MPEGTGGGRGRGRGLSRGRGRGRSRRGGRGGGGGNNGNKGGDSTTPTKASSKGNNDSKKPNEQTPTKAPRVDPIEEKMRLMGDQDVLIAFGPFIRAGNQDAVRVHQQYLSNNKQIEFINNARQFLIGQERRANETKPILPVEAKTVAEIEAAHGNNNSTQKNAPHDVMQPNLPTLPPGLLTPQKLPSLPPGLTSPQRQQQQPQQQPPQHHQGGIQNNNNMLRAMPVGLGHNTNVLPPGPPPGMPPGMGLPPPQNNTVSQINRPPGMPPPMRPTAAPAATEPMSSLPKPSSSILPAPTPAPVLPPKESKTEPDTTPAVKTPAKPTKQWRIQTRCEEQPGDSAQNKPTSLIARTRSELTARWVLPLPYLRNRAIRRFEELKNAAEESKVTRPPPQNLTIRDALKTLTVGLFRRGAMDNGASSSIVSKEILCADSKDGPDKDYFFNIDQRTDTVFGTVPFYAPRTPGNVVFRLYFEDEPHTNGMSSLSALATVFEMFKPRRTNANFNDAGRMAWGCVCEARKVVEQAAQKFVNQKEEIEERLEAIKIKEELPDLKSLNVSGGDNETKKEEDENDDTDAKNDAIMKDKFTNERKWREMQHAYSSILQAVVSNKYIHLLMKRDLLSTMRLEYELWCPLCDAFAPIPFVKTKFEASKMPGNVSAFPYPAGKDHYQMCRSSKEEMQQTMLGFVPQVDNVGEIARGGKKGRDFFLDLSSAMNEMYTNEYAVSEKVWRRREQVRAAIEQVMSNSREFPPGTKVAVFGSSANGFGSPNSDLDLCLSIPASAADFTNDGKGVEAMTNLASKFTAAGMRDVNTERLTARIPIVKFNVPYNDNGTEILVECDLSLQNPLALLNTSLLRTYATISPMSCVLASIIKRWAKSRDINNPSKHTLSSYGYVLMLTYFLKNARRGDGNPILPNLQWVDPQWAQNPTNPQGLEGLQKYCADNNGPSTIGVLLASFFHYFAYTFDYKKHVVSLGNKLVEKEVKAEEDGWSVYKSGLAIEDPFELFYDVAHVVKANNFLHIKKEFALAYSKIANEAQSKRDIITGKELIDMICEPVSQDEGRD</sequence>
<accession>A0AAD8Y0K5</accession>
<feature type="coiled-coil region" evidence="8">
    <location>
        <begin position="518"/>
        <end position="545"/>
    </location>
</feature>
<evidence type="ECO:0000256" key="1">
    <source>
        <dbReference type="ARBA" id="ARBA00001936"/>
    </source>
</evidence>
<evidence type="ECO:0000313" key="12">
    <source>
        <dbReference type="EMBL" id="KAK1736953.1"/>
    </source>
</evidence>
<keyword evidence="13" id="KW-1185">Reference proteome</keyword>
<feature type="compositionally biased region" description="Gly residues" evidence="9">
    <location>
        <begin position="29"/>
        <end position="40"/>
    </location>
</feature>
<evidence type="ECO:0000313" key="13">
    <source>
        <dbReference type="Proteomes" id="UP001224775"/>
    </source>
</evidence>
<feature type="domain" description="Poly(A) RNA polymerase mitochondrial-like central palm" evidence="11">
    <location>
        <begin position="709"/>
        <end position="858"/>
    </location>
</feature>
<evidence type="ECO:0000256" key="7">
    <source>
        <dbReference type="ARBA" id="ARBA00022842"/>
    </source>
</evidence>
<reference evidence="12" key="1">
    <citation type="submission" date="2023-06" db="EMBL/GenBank/DDBJ databases">
        <title>Survivors Of The Sea: Transcriptome response of Skeletonema marinoi to long-term dormancy.</title>
        <authorList>
            <person name="Pinder M.I.M."/>
            <person name="Kourtchenko O."/>
            <person name="Robertson E.K."/>
            <person name="Larsson T."/>
            <person name="Maumus F."/>
            <person name="Osuna-Cruz C.M."/>
            <person name="Vancaester E."/>
            <person name="Stenow R."/>
            <person name="Vandepoele K."/>
            <person name="Ploug H."/>
            <person name="Bruchert V."/>
            <person name="Godhe A."/>
            <person name="Topel M."/>
        </authorList>
    </citation>
    <scope>NUCLEOTIDE SEQUENCE</scope>
    <source>
        <strain evidence="12">R05AC</strain>
    </source>
</reference>
<proteinExistence type="predicted"/>
<feature type="compositionally biased region" description="Low complexity" evidence="9">
    <location>
        <begin position="169"/>
        <end position="186"/>
    </location>
</feature>
<feature type="compositionally biased region" description="Polar residues" evidence="9">
    <location>
        <begin position="42"/>
        <end position="54"/>
    </location>
</feature>
<dbReference type="Gene3D" id="1.10.1410.10">
    <property type="match status" value="1"/>
</dbReference>
<comment type="cofactor">
    <cofactor evidence="1">
        <name>Mn(2+)</name>
        <dbReference type="ChEBI" id="CHEBI:29035"/>
    </cofactor>
</comment>
<feature type="compositionally biased region" description="Low complexity" evidence="9">
    <location>
        <begin position="312"/>
        <end position="324"/>
    </location>
</feature>
<comment type="caution">
    <text evidence="12">The sequence shown here is derived from an EMBL/GenBank/DDBJ whole genome shotgun (WGS) entry which is preliminary data.</text>
</comment>
<evidence type="ECO:0000256" key="4">
    <source>
        <dbReference type="ARBA" id="ARBA00022490"/>
    </source>
</evidence>
<feature type="region of interest" description="Disordered" evidence="9">
    <location>
        <begin position="553"/>
        <end position="574"/>
    </location>
</feature>
<dbReference type="SUPFAM" id="SSF81301">
    <property type="entry name" value="Nucleotidyltransferase"/>
    <property type="match status" value="1"/>
</dbReference>
<feature type="compositionally biased region" description="Pro residues" evidence="9">
    <location>
        <begin position="236"/>
        <end position="253"/>
    </location>
</feature>
<dbReference type="PANTHER" id="PTHR12271:SF40">
    <property type="entry name" value="POLY(A) RNA POLYMERASE GLD2"/>
    <property type="match status" value="1"/>
</dbReference>
<dbReference type="GO" id="GO:0050265">
    <property type="term" value="F:RNA uridylyltransferase activity"/>
    <property type="evidence" value="ECO:0007669"/>
    <property type="project" value="UniProtKB-EC"/>
</dbReference>
<feature type="domain" description="PAP-associated" evidence="10">
    <location>
        <begin position="949"/>
        <end position="1003"/>
    </location>
</feature>
<dbReference type="SUPFAM" id="SSF81631">
    <property type="entry name" value="PAP/OAS1 substrate-binding domain"/>
    <property type="match status" value="1"/>
</dbReference>